<dbReference type="GO" id="GO:0030388">
    <property type="term" value="P:fructose 1,6-bisphosphate metabolic process"/>
    <property type="evidence" value="ECO:0007669"/>
    <property type="project" value="TreeGrafter"/>
</dbReference>
<dbReference type="InterPro" id="IPR035966">
    <property type="entry name" value="PKF_sf"/>
</dbReference>
<dbReference type="Proteomes" id="UP000019270">
    <property type="component" value="Unassembled WGS sequence"/>
</dbReference>
<keyword evidence="9 15" id="KW-0547">Nucleotide-binding</keyword>
<evidence type="ECO:0000256" key="10">
    <source>
        <dbReference type="ARBA" id="ARBA00022777"/>
    </source>
</evidence>
<dbReference type="GO" id="GO:0046872">
    <property type="term" value="F:metal ion binding"/>
    <property type="evidence" value="ECO:0007669"/>
    <property type="project" value="UniProtKB-KW"/>
</dbReference>
<evidence type="ECO:0000256" key="9">
    <source>
        <dbReference type="ARBA" id="ARBA00022741"/>
    </source>
</evidence>
<dbReference type="PATRIC" id="fig|1307436.3.peg.2862"/>
<dbReference type="GO" id="GO:0016208">
    <property type="term" value="F:AMP binding"/>
    <property type="evidence" value="ECO:0007669"/>
    <property type="project" value="TreeGrafter"/>
</dbReference>
<dbReference type="GO" id="GO:0061621">
    <property type="term" value="P:canonical glycolysis"/>
    <property type="evidence" value="ECO:0007669"/>
    <property type="project" value="TreeGrafter"/>
</dbReference>
<evidence type="ECO:0000256" key="7">
    <source>
        <dbReference type="ARBA" id="ARBA00022679"/>
    </source>
</evidence>
<evidence type="ECO:0000256" key="1">
    <source>
        <dbReference type="ARBA" id="ARBA00001946"/>
    </source>
</evidence>
<keyword evidence="11 15" id="KW-0067">ATP-binding</keyword>
<evidence type="ECO:0000256" key="3">
    <source>
        <dbReference type="ARBA" id="ARBA00004496"/>
    </source>
</evidence>
<dbReference type="Pfam" id="PF00365">
    <property type="entry name" value="PFK"/>
    <property type="match status" value="1"/>
</dbReference>
<gene>
    <name evidence="15" type="primary">pfkA</name>
    <name evidence="17" type="ORF">PBF_13359</name>
</gene>
<evidence type="ECO:0000256" key="13">
    <source>
        <dbReference type="ARBA" id="ARBA00023152"/>
    </source>
</evidence>
<keyword evidence="5 15" id="KW-0963">Cytoplasm</keyword>
<evidence type="ECO:0000256" key="14">
    <source>
        <dbReference type="ARBA" id="ARBA00048070"/>
    </source>
</evidence>
<feature type="binding site" evidence="15">
    <location>
        <position position="162"/>
    </location>
    <ligand>
        <name>substrate</name>
        <note>ligand shared between dimeric partners</note>
    </ligand>
</feature>
<comment type="catalytic activity">
    <reaction evidence="14 15">
        <text>beta-D-fructose 6-phosphate + ATP = beta-D-fructose 1,6-bisphosphate + ADP + H(+)</text>
        <dbReference type="Rhea" id="RHEA:16109"/>
        <dbReference type="ChEBI" id="CHEBI:15378"/>
        <dbReference type="ChEBI" id="CHEBI:30616"/>
        <dbReference type="ChEBI" id="CHEBI:32966"/>
        <dbReference type="ChEBI" id="CHEBI:57634"/>
        <dbReference type="ChEBI" id="CHEBI:456216"/>
        <dbReference type="EC" id="2.7.1.11"/>
    </reaction>
</comment>
<feature type="binding site" description="in other chain" evidence="15">
    <location>
        <begin position="125"/>
        <end position="127"/>
    </location>
    <ligand>
        <name>substrate</name>
        <note>ligand shared between dimeric partners</note>
    </ligand>
</feature>
<comment type="activity regulation">
    <text evidence="15">Allosterically activated by ADP and other diphosphonucleosides, and allosterically inhibited by phosphoenolpyruvate.</text>
</comment>
<dbReference type="PIRSF" id="PIRSF000532">
    <property type="entry name" value="ATP_PFK_prok"/>
    <property type="match status" value="1"/>
</dbReference>
<dbReference type="eggNOG" id="COG0205">
    <property type="taxonomic scope" value="Bacteria"/>
</dbReference>
<feature type="binding site" evidence="15">
    <location>
        <begin position="21"/>
        <end position="25"/>
    </location>
    <ligand>
        <name>ADP</name>
        <dbReference type="ChEBI" id="CHEBI:456216"/>
        <note>allosteric activator; ligand shared between dimeric partners</note>
    </ligand>
</feature>
<dbReference type="InterPro" id="IPR012003">
    <property type="entry name" value="ATP_PFK_prok-type"/>
</dbReference>
<dbReference type="PANTHER" id="PTHR13697">
    <property type="entry name" value="PHOSPHOFRUCTOKINASE"/>
    <property type="match status" value="1"/>
</dbReference>
<dbReference type="GO" id="GO:0003872">
    <property type="term" value="F:6-phosphofructokinase activity"/>
    <property type="evidence" value="ECO:0007669"/>
    <property type="project" value="UniProtKB-UniRule"/>
</dbReference>
<dbReference type="AlphaFoldDB" id="W7KSL4"/>
<comment type="caution">
    <text evidence="17">The sequence shown here is derived from an EMBL/GenBank/DDBJ whole genome shotgun (WGS) entry which is preliminary data.</text>
</comment>
<dbReference type="InterPro" id="IPR015912">
    <property type="entry name" value="Phosphofructokinase_CS"/>
</dbReference>
<feature type="binding site" description="in other chain" evidence="15">
    <location>
        <begin position="169"/>
        <end position="171"/>
    </location>
    <ligand>
        <name>substrate</name>
        <note>ligand shared between dimeric partners</note>
    </ligand>
</feature>
<sequence>MKKIGVLTSGGDSPGMNAAVRAVVRKAIYHNIEVYGVYGGYSGLMSGNIKKLDLGSVGDIIHRGGTVLHSARSEEFKTKEGQQKGIEQMNKHGIEGLVVIGGDGSYRGAKALTEHGFPCVGVPGTIDNDIPGTQYTIGFDTALNTVIDAIDKIRDTATSHERTFIIEVMGRDAGDIALCAGLAGGAETILIPEAGYSMDEIAERLKKGHERGKKHSIIVVAEGVCSGVEFAKQIKETTNFDTRVSVLGHMQRGGSPTAFDRVLASRLGAYAVELILEGKGGRAVGIQNNKLVDHDIIEILDREHTLDLDLYKLSKELSI</sequence>
<feature type="binding site" evidence="15">
    <location>
        <position position="103"/>
    </location>
    <ligand>
        <name>Mg(2+)</name>
        <dbReference type="ChEBI" id="CHEBI:18420"/>
        <note>catalytic</note>
    </ligand>
</feature>
<evidence type="ECO:0000259" key="16">
    <source>
        <dbReference type="Pfam" id="PF00365"/>
    </source>
</evidence>
<dbReference type="HAMAP" id="MF_00339">
    <property type="entry name" value="Phosphofructokinase_I_B1"/>
    <property type="match status" value="1"/>
</dbReference>
<dbReference type="FunFam" id="3.40.50.450:FF:000001">
    <property type="entry name" value="ATP-dependent 6-phosphofructokinase"/>
    <property type="match status" value="1"/>
</dbReference>
<evidence type="ECO:0000313" key="18">
    <source>
        <dbReference type="Proteomes" id="UP000019270"/>
    </source>
</evidence>
<comment type="caution">
    <text evidence="15">Lacks conserved residue(s) required for the propagation of feature annotation.</text>
</comment>
<evidence type="ECO:0000256" key="2">
    <source>
        <dbReference type="ARBA" id="ARBA00002659"/>
    </source>
</evidence>
<dbReference type="GO" id="GO:0006002">
    <property type="term" value="P:fructose 6-phosphate metabolic process"/>
    <property type="evidence" value="ECO:0007669"/>
    <property type="project" value="UniProtKB-UniRule"/>
</dbReference>
<evidence type="ECO:0000256" key="11">
    <source>
        <dbReference type="ARBA" id="ARBA00022840"/>
    </source>
</evidence>
<accession>W7KSL4</accession>
<name>W7KSL4_CYTFI</name>
<feature type="binding site" description="in other chain" evidence="15">
    <location>
        <begin position="213"/>
        <end position="215"/>
    </location>
    <ligand>
        <name>ADP</name>
        <dbReference type="ChEBI" id="CHEBI:456216"/>
        <note>allosteric activator; ligand shared between dimeric partners</note>
    </ligand>
</feature>
<dbReference type="PRINTS" id="PR00476">
    <property type="entry name" value="PHFRCTKINASE"/>
</dbReference>
<dbReference type="CDD" id="cd00763">
    <property type="entry name" value="Bacterial_PFK"/>
    <property type="match status" value="1"/>
</dbReference>
<dbReference type="Gene3D" id="3.40.50.450">
    <property type="match status" value="1"/>
</dbReference>
<comment type="similarity">
    <text evidence="15">Belongs to the phosphofructokinase type A (PFKA) family. ATP-dependent PFK group I subfamily. Prokaryotic clade 'B1' sub-subfamily.</text>
</comment>
<dbReference type="InterPro" id="IPR012828">
    <property type="entry name" value="PFKA_ATP_prok"/>
</dbReference>
<proteinExistence type="inferred from homology"/>
<comment type="subcellular location">
    <subcellularLocation>
        <location evidence="3 15">Cytoplasm</location>
    </subcellularLocation>
</comment>
<keyword evidence="12 15" id="KW-0460">Magnesium</keyword>
<evidence type="ECO:0000256" key="12">
    <source>
        <dbReference type="ARBA" id="ARBA00022842"/>
    </source>
</evidence>
<dbReference type="GO" id="GO:0005524">
    <property type="term" value="F:ATP binding"/>
    <property type="evidence" value="ECO:0007669"/>
    <property type="project" value="UniProtKB-UniRule"/>
</dbReference>
<keyword evidence="13 15" id="KW-0324">Glycolysis</keyword>
<dbReference type="FunFam" id="3.40.50.460:FF:000002">
    <property type="entry name" value="ATP-dependent 6-phosphofructokinase"/>
    <property type="match status" value="1"/>
</dbReference>
<protein>
    <recommendedName>
        <fullName evidence="15">ATP-dependent 6-phosphofructokinase</fullName>
        <shortName evidence="15">ATP-PFK</shortName>
        <shortName evidence="15">Phosphofructokinase</shortName>
        <ecNumber evidence="15">2.7.1.11</ecNumber>
    </recommendedName>
    <alternativeName>
        <fullName evidence="15">Phosphohexokinase</fullName>
    </alternativeName>
</protein>
<dbReference type="SUPFAM" id="SSF53784">
    <property type="entry name" value="Phosphofructokinase"/>
    <property type="match status" value="1"/>
</dbReference>
<feature type="binding site" description="in other chain" evidence="15">
    <location>
        <position position="154"/>
    </location>
    <ligand>
        <name>ADP</name>
        <dbReference type="ChEBI" id="CHEBI:456216"/>
        <note>allosteric activator; ligand shared between dimeric partners</note>
    </ligand>
</feature>
<dbReference type="UniPathway" id="UPA00109">
    <property type="reaction ID" value="UER00182"/>
</dbReference>
<dbReference type="GO" id="GO:0048029">
    <property type="term" value="F:monosaccharide binding"/>
    <property type="evidence" value="ECO:0007669"/>
    <property type="project" value="TreeGrafter"/>
</dbReference>
<keyword evidence="10 15" id="KW-0418">Kinase</keyword>
<feature type="binding site" description="in other chain" evidence="15">
    <location>
        <begin position="185"/>
        <end position="187"/>
    </location>
    <ligand>
        <name>ADP</name>
        <dbReference type="ChEBI" id="CHEBI:456216"/>
        <note>allosteric activator; ligand shared between dimeric partners</note>
    </ligand>
</feature>
<feature type="active site" description="Proton acceptor" evidence="15">
    <location>
        <position position="127"/>
    </location>
</feature>
<dbReference type="NCBIfam" id="TIGR02482">
    <property type="entry name" value="PFKA_ATP"/>
    <property type="match status" value="1"/>
</dbReference>
<dbReference type="InterPro" id="IPR022953">
    <property type="entry name" value="ATP_PFK"/>
</dbReference>
<feature type="binding site" evidence="15">
    <location>
        <position position="243"/>
    </location>
    <ligand>
        <name>substrate</name>
        <note>ligand shared between dimeric partners</note>
    </ligand>
</feature>
<dbReference type="GO" id="GO:0070095">
    <property type="term" value="F:fructose-6-phosphate binding"/>
    <property type="evidence" value="ECO:0007669"/>
    <property type="project" value="TreeGrafter"/>
</dbReference>
<dbReference type="PANTHER" id="PTHR13697:SF4">
    <property type="entry name" value="ATP-DEPENDENT 6-PHOSPHOFRUCTOKINASE"/>
    <property type="match status" value="1"/>
</dbReference>
<dbReference type="GO" id="GO:0005945">
    <property type="term" value="C:6-phosphofructokinase complex"/>
    <property type="evidence" value="ECO:0007669"/>
    <property type="project" value="TreeGrafter"/>
</dbReference>
<feature type="binding site" description="in other chain" evidence="15">
    <location>
        <begin position="249"/>
        <end position="252"/>
    </location>
    <ligand>
        <name>substrate</name>
        <note>ligand shared between dimeric partners</note>
    </ligand>
</feature>
<dbReference type="InterPro" id="IPR000023">
    <property type="entry name" value="Phosphofructokinase_dom"/>
</dbReference>
<dbReference type="GO" id="GO:0042802">
    <property type="term" value="F:identical protein binding"/>
    <property type="evidence" value="ECO:0007669"/>
    <property type="project" value="TreeGrafter"/>
</dbReference>
<dbReference type="EC" id="2.7.1.11" evidence="15"/>
<comment type="function">
    <text evidence="2 15">Catalyzes the phosphorylation of D-fructose 6-phosphate to fructose 1,6-bisphosphate by ATP, the first committing step of glycolysis.</text>
</comment>
<dbReference type="Gene3D" id="3.40.50.460">
    <property type="entry name" value="Phosphofructokinase domain"/>
    <property type="match status" value="1"/>
</dbReference>
<dbReference type="NCBIfam" id="NF002872">
    <property type="entry name" value="PRK03202.1"/>
    <property type="match status" value="1"/>
</dbReference>
<keyword evidence="6 15" id="KW-0021">Allosteric enzyme</keyword>
<organism evidence="17 18">
    <name type="scientific">Cytobacillus firmus DS1</name>
    <dbReference type="NCBI Taxonomy" id="1307436"/>
    <lineage>
        <taxon>Bacteria</taxon>
        <taxon>Bacillati</taxon>
        <taxon>Bacillota</taxon>
        <taxon>Bacilli</taxon>
        <taxon>Bacillales</taxon>
        <taxon>Bacillaceae</taxon>
        <taxon>Cytobacillus</taxon>
    </lineage>
</organism>
<reference evidence="17 18" key="2">
    <citation type="journal article" date="2016" name="Sci. Rep.">
        <title>A novel serine protease, Sep1, from Bacillus firmus DS-1 has nematicidal activity and degrades multiple intestinal-associated nematode proteins.</title>
        <authorList>
            <person name="Geng C."/>
            <person name="Nie X."/>
            <person name="Tang Z."/>
            <person name="Zhang Y."/>
            <person name="Lin J."/>
            <person name="Sun M."/>
            <person name="Peng D."/>
        </authorList>
    </citation>
    <scope>NUCLEOTIDE SEQUENCE [LARGE SCALE GENOMIC DNA]</scope>
    <source>
        <strain evidence="17 18">DS1</strain>
    </source>
</reference>
<feature type="binding site" description="in other chain" evidence="15">
    <location>
        <position position="211"/>
    </location>
    <ligand>
        <name>ADP</name>
        <dbReference type="ChEBI" id="CHEBI:456216"/>
        <note>allosteric activator; ligand shared between dimeric partners</note>
    </ligand>
</feature>
<keyword evidence="7 15" id="KW-0808">Transferase</keyword>
<dbReference type="EMBL" id="APVL01000009">
    <property type="protein sequence ID" value="EWG10510.1"/>
    <property type="molecule type" value="Genomic_DNA"/>
</dbReference>
<keyword evidence="8 15" id="KW-0479">Metal-binding</keyword>
<evidence type="ECO:0000256" key="8">
    <source>
        <dbReference type="ARBA" id="ARBA00022723"/>
    </source>
</evidence>
<feature type="binding site" evidence="15">
    <location>
        <begin position="72"/>
        <end position="73"/>
    </location>
    <ligand>
        <name>ATP</name>
        <dbReference type="ChEBI" id="CHEBI:30616"/>
    </ligand>
</feature>
<evidence type="ECO:0000256" key="4">
    <source>
        <dbReference type="ARBA" id="ARBA00004679"/>
    </source>
</evidence>
<evidence type="ECO:0000256" key="15">
    <source>
        <dbReference type="HAMAP-Rule" id="MF_00339"/>
    </source>
</evidence>
<comment type="pathway">
    <text evidence="4 15">Carbohydrate degradation; glycolysis; D-glyceraldehyde 3-phosphate and glycerone phosphate from D-glucose: step 3/4.</text>
</comment>
<evidence type="ECO:0000256" key="6">
    <source>
        <dbReference type="ARBA" id="ARBA00022533"/>
    </source>
</evidence>
<comment type="subunit">
    <text evidence="15">Homotetramer.</text>
</comment>
<feature type="domain" description="Phosphofructokinase" evidence="16">
    <location>
        <begin position="3"/>
        <end position="275"/>
    </location>
</feature>
<comment type="cofactor">
    <cofactor evidence="1 15">
        <name>Mg(2+)</name>
        <dbReference type="ChEBI" id="CHEBI:18420"/>
    </cofactor>
</comment>
<evidence type="ECO:0000313" key="17">
    <source>
        <dbReference type="EMBL" id="EWG10510.1"/>
    </source>
</evidence>
<dbReference type="RefSeq" id="WP_035330297.1">
    <property type="nucleotide sequence ID" value="NZ_APVL01000009.1"/>
</dbReference>
<dbReference type="PROSITE" id="PS00433">
    <property type="entry name" value="PHOSPHOFRUCTOKINASE"/>
    <property type="match status" value="1"/>
</dbReference>
<dbReference type="OrthoDB" id="9802503at2"/>
<feature type="binding site" evidence="15">
    <location>
        <begin position="102"/>
        <end position="105"/>
    </location>
    <ligand>
        <name>ATP</name>
        <dbReference type="ChEBI" id="CHEBI:30616"/>
    </ligand>
</feature>
<feature type="binding site" evidence="15">
    <location>
        <position position="11"/>
    </location>
    <ligand>
        <name>ATP</name>
        <dbReference type="ChEBI" id="CHEBI:30616"/>
    </ligand>
</feature>
<evidence type="ECO:0000256" key="5">
    <source>
        <dbReference type="ARBA" id="ARBA00022490"/>
    </source>
</evidence>
<reference evidence="18" key="1">
    <citation type="submission" date="2013-03" db="EMBL/GenBank/DDBJ databases">
        <title>Draft genome sequence of Bacillus firmus DS1.</title>
        <authorList>
            <person name="Peng D."/>
            <person name="Zhu L."/>
            <person name="Sun M."/>
        </authorList>
    </citation>
    <scope>NUCLEOTIDE SEQUENCE [LARGE SCALE GENOMIC DNA]</scope>
    <source>
        <strain evidence="18">DS1</strain>
    </source>
</reference>
<feature type="binding site" description="in other chain" evidence="15">
    <location>
        <position position="222"/>
    </location>
    <ligand>
        <name>substrate</name>
        <note>ligand shared between dimeric partners</note>
    </ligand>
</feature>